<dbReference type="GO" id="GO:0016020">
    <property type="term" value="C:membrane"/>
    <property type="evidence" value="ECO:0007669"/>
    <property type="project" value="TreeGrafter"/>
</dbReference>
<gene>
    <name evidence="4" type="ORF">VC83_00372</name>
</gene>
<evidence type="ECO:0000313" key="4">
    <source>
        <dbReference type="EMBL" id="OAF63210.1"/>
    </source>
</evidence>
<dbReference type="SUPFAM" id="SSF48371">
    <property type="entry name" value="ARM repeat"/>
    <property type="match status" value="2"/>
</dbReference>
<feature type="region of interest" description="Disordered" evidence="2">
    <location>
        <begin position="292"/>
        <end position="323"/>
    </location>
</feature>
<protein>
    <recommendedName>
        <fullName evidence="3">LAA1-like C-terminal TPR repeats domain-containing protein</fullName>
    </recommendedName>
</protein>
<sequence length="2057" mass="223220">MPMSGDTPPPSTNGSAPTTTVEASATPELDVTKLQALPSEQQDLYLLTFVSTLSKHVQSLDADGCTSQQFYLKKQLLQILNLPAPAPTRVIRNSLGRCFAHIFGLGDRKLLFETINELISTIGVGKGKAEGDLRISHAASHCLGEIFAAAGDSAIGLHPLACTTLIKLLKVAQNNAGLRASTFKALAKITSCVGRSADEGIARDVWKQARNYASADKGHIVQIAACKCLESLLLNTAYFDYSSDYESLKSTILKTIDSSTPLVRQAAASCLASALGKSYVLETAQDSEVPQLKKLKRSNTKRQTSILAEDDDEVPRPGSPAPKKSQILSFTLLDLLRQVSSHYVRSSTSNRTRAGLAVCYGKIARSLPKKLIESNYIKIADHLMGDVLSHPNIINNRYRLLITRKFVQVVLENIIGQEILGESGQINGAKKLINDVLRNYPQVINERSEPTKYALIAALSAITSFIKTLGSAAAAFGDACRDGLLQVIQHPSYTVQLYTSQCLRTFALACPQQLLPCLTICMNSLNREMNLLTSNTGRQSPRRCIGYANALSALISTSPLQPLYSSVDVDSRVLSLATGLLKSSGKSELRVSGTQIQVAWILIGGLMSLGPNFVKIHLSQLLLLWKNALPKPLAKDNTAQRSYLESSFLTHVRECALSSILAFLQFNGKLLTTDVSKRIAAMLQNTSAFLKGLPTKKTTEDVPQRLFPSLQLHDLDLMTQRRVLQCYTKLVNLSPGGSQSILQSNLLTLAVSFFSDPDNYTPSSLSTSIASSAGTFETIWDIGDNCGFGVTGMVKGFKVEQLPGEHVKEDQREWTTDQSPEAAISSVLLSPICSSLEHDSLALFVDCVGDDDSLPDPPACEVVNIAIKLFAIAFPLTSPKIQESILEQMTTFLAAGSLQRDPGRKVAMNVNVATALLSALKVAVKETRSPSGDVSNPAVEKLLSEMLRGFVTQPDQYVRSIGYEALGRLCNSSGNAYTNQEIKWLIDTIVAIREPTVRAGCAMALGCIHSQVGGMAAGYHLKTILGILTSLCNDPHPTVHFWSLEALSRVADAAGLTFSGYVQGTLGMLGQLYISDAHNDDQQSLISSNLELELPTSAVVARCVDSLINVLGPDLQYMVKARELILTLVYQFREEQSVLILGESLRCLEHLSLYAPGHVNFAEYVVLLQKDLYSDVVELRDIAVDGLHNLMKRNSEDVIKVAEPGFEDQLWLALDAAPTHDGLRNIIRNWLQQSCISNTAEWIQRCQSVLAMTKTTKDSAAESTAKASAGLDLQDEEVAGFAAAAGAASHDAPSVAGQGQEQLRWQVRTFAMGCLGEILVFVMRDVASNGSGPSEMAIQKKVADVIRMAFSASTSSILELRVWGMKIIDLVLKMFGITPDPDFPEAPLLEQYQAQISSALTPAFAADSSPELASEAVNVCAAFIATGIVTDVDRMGRILKTLVSALENFSTDAETASIGDLKGLSSNANVMVKMAVFSAWAGLQVASIEQKYLVDVMKPHIAKLTPLWLSSLKEFARLRFEPEISMSLGPPSLSGSLDSIYSALNRETLLKFYQDSWLKLVDAIASLIEQDSEFVFDALDGKEVDEPSTDEKSAVKRKGNEINYRDEPVAFFFVLFGIAFEALVAKPGNDALATKEQSLEILVALKRILHPSVSGHAIYREAIFSETMDLLDRLVLTEGLDVQKVIVEIARGLCVSHPSGTKNATSPDGSDLSEDIEQLFELTRIIVLVLAGILPSLAKQQQSNRSANLTEEAVSLIRLSLNALVDAAEVFPSIIKTDLHACIIHIFATVLGTPSYQTVVVPTSLPILKRFISSISKENAMKSDEASQEQLRGCLRRFMSIYMHAQKRESDNALPCVKNSLLACTVLMTSGVNTLSASDPLVVKFLDETLDCLNDCMAAKVAANCIRTLLLQTPKSAADQSIARYLLPHLIAFVSNTETEDPEKARYLVAQTLTRYVATLPDDKKGIAMSLVIPMLLARANSEGEGDEFYQETGARLLGLAAVDPGGFKAVVAGLSESHRAFMEEVLRTGQKTGRKVEVDTGKDEPSIALRMNFGGN</sequence>
<evidence type="ECO:0000256" key="2">
    <source>
        <dbReference type="SAM" id="MobiDB-lite"/>
    </source>
</evidence>
<dbReference type="GO" id="GO:0042147">
    <property type="term" value="P:retrograde transport, endosome to Golgi"/>
    <property type="evidence" value="ECO:0007669"/>
    <property type="project" value="TreeGrafter"/>
</dbReference>
<reference evidence="4" key="1">
    <citation type="submission" date="2016-03" db="EMBL/GenBank/DDBJ databases">
        <title>Updated assembly of Pseudogymnoascus destructans, the fungus causing white-nose syndrome of bats.</title>
        <authorList>
            <person name="Palmer J.M."/>
            <person name="Drees K.P."/>
            <person name="Foster J.T."/>
            <person name="Lindner D.L."/>
        </authorList>
    </citation>
    <scope>NUCLEOTIDE SEQUENCE [LARGE SCALE GENOMIC DNA]</scope>
    <source>
        <strain evidence="4">20631-21</strain>
    </source>
</reference>
<dbReference type="InterPro" id="IPR016024">
    <property type="entry name" value="ARM-type_fold"/>
</dbReference>
<dbReference type="GO" id="GO:0008104">
    <property type="term" value="P:intracellular protein localization"/>
    <property type="evidence" value="ECO:0007669"/>
    <property type="project" value="TreeGrafter"/>
</dbReference>
<feature type="region of interest" description="Disordered" evidence="2">
    <location>
        <begin position="1"/>
        <end position="23"/>
    </location>
</feature>
<dbReference type="PANTHER" id="PTHR21663:SF0">
    <property type="entry name" value="HEAT REPEAT-CONTAINING PROTEIN 5B"/>
    <property type="match status" value="1"/>
</dbReference>
<dbReference type="Pfam" id="PF20210">
    <property type="entry name" value="Laa1_Sip1_HTR5"/>
    <property type="match status" value="1"/>
</dbReference>
<name>A0A177AN18_9PEZI</name>
<dbReference type="GO" id="GO:0005794">
    <property type="term" value="C:Golgi apparatus"/>
    <property type="evidence" value="ECO:0007669"/>
    <property type="project" value="TreeGrafter"/>
</dbReference>
<dbReference type="GeneID" id="36283470"/>
<dbReference type="VEuPathDB" id="FungiDB:GMDG_07903"/>
<organism evidence="4">
    <name type="scientific">Pseudogymnoascus destructans</name>
    <dbReference type="NCBI Taxonomy" id="655981"/>
    <lineage>
        <taxon>Eukaryota</taxon>
        <taxon>Fungi</taxon>
        <taxon>Dikarya</taxon>
        <taxon>Ascomycota</taxon>
        <taxon>Pezizomycotina</taxon>
        <taxon>Leotiomycetes</taxon>
        <taxon>Thelebolales</taxon>
        <taxon>Thelebolaceae</taxon>
        <taxon>Pseudogymnoascus</taxon>
    </lineage>
</organism>
<feature type="compositionally biased region" description="Polar residues" evidence="2">
    <location>
        <begin position="12"/>
        <end position="23"/>
    </location>
</feature>
<dbReference type="Pfam" id="PF25808">
    <property type="entry name" value="TPR_LAA1_C"/>
    <property type="match status" value="1"/>
</dbReference>
<dbReference type="Proteomes" id="UP000077154">
    <property type="component" value="Unassembled WGS sequence"/>
</dbReference>
<accession>A0A177AN18</accession>
<comment type="similarity">
    <text evidence="1">Belongs to the HEATR5 family.</text>
</comment>
<dbReference type="InterPro" id="IPR046837">
    <property type="entry name" value="Laa1/Sip1/HEATR5-like_HEAT"/>
</dbReference>
<dbReference type="EMBL" id="KV441386">
    <property type="protein sequence ID" value="OAF63210.1"/>
    <property type="molecule type" value="Genomic_DNA"/>
</dbReference>
<dbReference type="GO" id="GO:0005829">
    <property type="term" value="C:cytosol"/>
    <property type="evidence" value="ECO:0007669"/>
    <property type="project" value="GOC"/>
</dbReference>
<dbReference type="eggNOG" id="KOG1822">
    <property type="taxonomic scope" value="Eukaryota"/>
</dbReference>
<dbReference type="GO" id="GO:0006897">
    <property type="term" value="P:endocytosis"/>
    <property type="evidence" value="ECO:0007669"/>
    <property type="project" value="TreeGrafter"/>
</dbReference>
<proteinExistence type="inferred from homology"/>
<feature type="domain" description="LAA1-like C-terminal TPR repeats" evidence="3">
    <location>
        <begin position="1878"/>
        <end position="2037"/>
    </location>
</feature>
<dbReference type="OrthoDB" id="192608at2759"/>
<dbReference type="Pfam" id="PF25468">
    <property type="entry name" value="HEAT_HEATR5A"/>
    <property type="match status" value="1"/>
</dbReference>
<dbReference type="RefSeq" id="XP_024328480.1">
    <property type="nucleotide sequence ID" value="XM_024464066.1"/>
</dbReference>
<evidence type="ECO:0000256" key="1">
    <source>
        <dbReference type="ARBA" id="ARBA00008304"/>
    </source>
</evidence>
<dbReference type="GO" id="GO:0030139">
    <property type="term" value="C:endocytic vesicle"/>
    <property type="evidence" value="ECO:0007669"/>
    <property type="project" value="TreeGrafter"/>
</dbReference>
<evidence type="ECO:0000259" key="3">
    <source>
        <dbReference type="Pfam" id="PF25808"/>
    </source>
</evidence>
<dbReference type="InterPro" id="IPR011989">
    <property type="entry name" value="ARM-like"/>
</dbReference>
<dbReference type="InterPro" id="IPR057981">
    <property type="entry name" value="TPR_LAA1-like_C"/>
</dbReference>
<dbReference type="Gene3D" id="1.25.10.10">
    <property type="entry name" value="Leucine-rich Repeat Variant"/>
    <property type="match status" value="3"/>
</dbReference>
<dbReference type="InterPro" id="IPR040108">
    <property type="entry name" value="Laa1/Sip1/HEATR5"/>
</dbReference>
<dbReference type="PANTHER" id="PTHR21663">
    <property type="entry name" value="HYPOTHETICAL HEAT DOMAIN-CONTAINING"/>
    <property type="match status" value="1"/>
</dbReference>